<comment type="caution">
    <text evidence="1">The sequence shown here is derived from an EMBL/GenBank/DDBJ whole genome shotgun (WGS) entry which is preliminary data.</text>
</comment>
<organism evidence="1 2">
    <name type="scientific">Coniosporium uncinatum</name>
    <dbReference type="NCBI Taxonomy" id="93489"/>
    <lineage>
        <taxon>Eukaryota</taxon>
        <taxon>Fungi</taxon>
        <taxon>Dikarya</taxon>
        <taxon>Ascomycota</taxon>
        <taxon>Pezizomycotina</taxon>
        <taxon>Dothideomycetes</taxon>
        <taxon>Dothideomycetes incertae sedis</taxon>
        <taxon>Coniosporium</taxon>
    </lineage>
</organism>
<protein>
    <submittedName>
        <fullName evidence="1">Uncharacterized protein</fullName>
    </submittedName>
</protein>
<accession>A0ACC3CXS2</accession>
<sequence length="106" mass="11336">AKQIADAAIANLTDANGILHDACEPDCGADGSQFKGVFARNLQILQKASPEKRYKTFLDRNANSIWANDRNRNNELSVIWSGPFIAPANASTQSSAMDALVASLAT</sequence>
<dbReference type="Proteomes" id="UP001186974">
    <property type="component" value="Unassembled WGS sequence"/>
</dbReference>
<evidence type="ECO:0000313" key="2">
    <source>
        <dbReference type="Proteomes" id="UP001186974"/>
    </source>
</evidence>
<gene>
    <name evidence="1" type="ORF">LTS18_012378</name>
</gene>
<feature type="non-terminal residue" evidence="1">
    <location>
        <position position="1"/>
    </location>
</feature>
<proteinExistence type="predicted"/>
<name>A0ACC3CXS2_9PEZI</name>
<keyword evidence="2" id="KW-1185">Reference proteome</keyword>
<dbReference type="EMBL" id="JAWDJW010010033">
    <property type="protein sequence ID" value="KAK3051698.1"/>
    <property type="molecule type" value="Genomic_DNA"/>
</dbReference>
<evidence type="ECO:0000313" key="1">
    <source>
        <dbReference type="EMBL" id="KAK3051698.1"/>
    </source>
</evidence>
<reference evidence="1" key="1">
    <citation type="submission" date="2024-09" db="EMBL/GenBank/DDBJ databases">
        <title>Black Yeasts Isolated from many extreme environments.</title>
        <authorList>
            <person name="Coleine C."/>
            <person name="Stajich J.E."/>
            <person name="Selbmann L."/>
        </authorList>
    </citation>
    <scope>NUCLEOTIDE SEQUENCE</scope>
    <source>
        <strain evidence="1">CCFEE 5737</strain>
    </source>
</reference>